<sequence>MDNETEDNARNAVEEGKTAIEQATNLLNMMSALRGKLNIQDGAGQRYLEKIKPDMAQLKEAETEILSNYSGKPATKQKKRRNNMMSALHRHGRA</sequence>
<keyword evidence="3" id="KW-1185">Reference proteome</keyword>
<feature type="region of interest" description="Disordered" evidence="1">
    <location>
        <begin position="68"/>
        <end position="94"/>
    </location>
</feature>
<protein>
    <submittedName>
        <fullName evidence="2">Uncharacterized protein</fullName>
    </submittedName>
</protein>
<proteinExistence type="predicted"/>
<dbReference type="RefSeq" id="WP_034872680.1">
    <property type="nucleotide sequence ID" value="NZ_JOKG01000001.1"/>
</dbReference>
<dbReference type="Proteomes" id="UP000028006">
    <property type="component" value="Unassembled WGS sequence"/>
</dbReference>
<comment type="caution">
    <text evidence="2">The sequence shown here is derived from an EMBL/GenBank/DDBJ whole genome shotgun (WGS) entry which is preliminary data.</text>
</comment>
<evidence type="ECO:0000313" key="3">
    <source>
        <dbReference type="Proteomes" id="UP000028006"/>
    </source>
</evidence>
<accession>A0A081NAE7</accession>
<evidence type="ECO:0000256" key="1">
    <source>
        <dbReference type="SAM" id="MobiDB-lite"/>
    </source>
</evidence>
<reference evidence="2 3" key="1">
    <citation type="submission" date="2014-06" db="EMBL/GenBank/DDBJ databases">
        <title>Whole Genome Sequences of Three Symbiotic Endozoicomonas Bacteria.</title>
        <authorList>
            <person name="Neave M.J."/>
            <person name="Apprill A."/>
            <person name="Voolstra C.R."/>
        </authorList>
    </citation>
    <scope>NUCLEOTIDE SEQUENCE [LARGE SCALE GENOMIC DNA]</scope>
    <source>
        <strain evidence="2 3">LMG 24815</strain>
    </source>
</reference>
<evidence type="ECO:0000313" key="2">
    <source>
        <dbReference type="EMBL" id="KEQ15420.1"/>
    </source>
</evidence>
<organism evidence="2 3">
    <name type="scientific">Endozoicomonas montiporae</name>
    <dbReference type="NCBI Taxonomy" id="1027273"/>
    <lineage>
        <taxon>Bacteria</taxon>
        <taxon>Pseudomonadati</taxon>
        <taxon>Pseudomonadota</taxon>
        <taxon>Gammaproteobacteria</taxon>
        <taxon>Oceanospirillales</taxon>
        <taxon>Endozoicomonadaceae</taxon>
        <taxon>Endozoicomonas</taxon>
    </lineage>
</organism>
<gene>
    <name evidence="2" type="ORF">GZ77_01870</name>
</gene>
<dbReference type="AlphaFoldDB" id="A0A081NAE7"/>
<name>A0A081NAE7_9GAMM</name>
<feature type="compositionally biased region" description="Basic residues" evidence="1">
    <location>
        <begin position="75"/>
        <end position="94"/>
    </location>
</feature>
<dbReference type="EMBL" id="JOKG01000001">
    <property type="protein sequence ID" value="KEQ15420.1"/>
    <property type="molecule type" value="Genomic_DNA"/>
</dbReference>